<dbReference type="OrthoDB" id="201945at2157"/>
<dbReference type="PANTHER" id="PTHR42240:SF1">
    <property type="entry name" value="DUF211 DOMAIN-CONTAINING PROTEIN"/>
    <property type="match status" value="1"/>
</dbReference>
<protein>
    <recommendedName>
        <fullName evidence="3">DUF211 domain-containing protein</fullName>
    </recommendedName>
</protein>
<accession>A0A650CNT3</accession>
<name>A0A650CNT3_9CREN</name>
<gene>
    <name evidence="1" type="ORF">D1868_05220</name>
</gene>
<dbReference type="Proteomes" id="UP000423396">
    <property type="component" value="Chromosome"/>
</dbReference>
<dbReference type="GeneID" id="42798448"/>
<dbReference type="KEGG" id="sazo:D1868_05220"/>
<dbReference type="PANTHER" id="PTHR42240">
    <property type="entry name" value="DUF211 DOMAIN-CONTAINING PROTEIN"/>
    <property type="match status" value="1"/>
</dbReference>
<dbReference type="AlphaFoldDB" id="A0A650CNT3"/>
<dbReference type="EMBL" id="CP045483">
    <property type="protein sequence ID" value="QGR19443.1"/>
    <property type="molecule type" value="Genomic_DNA"/>
</dbReference>
<reference evidence="1 2" key="1">
    <citation type="submission" date="2019-10" db="EMBL/GenBank/DDBJ databases">
        <title>Genome Sequences from Six Type Strain Members of the Archaeal Family Sulfolobaceae: Acidianus ambivalens, Acidianus infernus, Metallosphaera prunae, Stygiolobus azoricus, Sulfolobus metallicus, and Sulfurisphaera ohwakuensis.</title>
        <authorList>
            <person name="Counts J.A."/>
            <person name="Kelly R.M."/>
        </authorList>
    </citation>
    <scope>NUCLEOTIDE SEQUENCE [LARGE SCALE GENOMIC DNA]</scope>
    <source>
        <strain evidence="1 2">FC6</strain>
    </source>
</reference>
<organism evidence="1 2">
    <name type="scientific">Stygiolobus azoricus</name>
    <dbReference type="NCBI Taxonomy" id="41675"/>
    <lineage>
        <taxon>Archaea</taxon>
        <taxon>Thermoproteota</taxon>
        <taxon>Thermoprotei</taxon>
        <taxon>Sulfolobales</taxon>
        <taxon>Sulfolobaceae</taxon>
        <taxon>Stygiolobus</taxon>
    </lineage>
</organism>
<evidence type="ECO:0000313" key="1">
    <source>
        <dbReference type="EMBL" id="QGR19443.1"/>
    </source>
</evidence>
<dbReference type="Gene3D" id="3.30.70.1340">
    <property type="entry name" value="MTH889-like domain"/>
    <property type="match status" value="1"/>
</dbReference>
<dbReference type="SUPFAM" id="SSF160363">
    <property type="entry name" value="MTH889-like"/>
    <property type="match status" value="1"/>
</dbReference>
<evidence type="ECO:0000313" key="2">
    <source>
        <dbReference type="Proteomes" id="UP000423396"/>
    </source>
</evidence>
<evidence type="ECO:0008006" key="3">
    <source>
        <dbReference type="Google" id="ProtNLM"/>
    </source>
</evidence>
<sequence>MAIRRLVLDVLKPIRGTSLVDLAEKVASLEGIEGVNISVTDMDVETMGLMIVIEGTNINFEEVKQTLENQGCAIHSIDEVVSGTKMVEGRVKEK</sequence>
<dbReference type="InterPro" id="IPR003831">
    <property type="entry name" value="DUF211"/>
</dbReference>
<keyword evidence="2" id="KW-1185">Reference proteome</keyword>
<dbReference type="InterPro" id="IPR023129">
    <property type="entry name" value="MTH889-like_dom_sf"/>
</dbReference>
<proteinExistence type="predicted"/>
<dbReference type="RefSeq" id="WP_156006219.1">
    <property type="nucleotide sequence ID" value="NZ_CP045483.1"/>
</dbReference>
<dbReference type="Pfam" id="PF02680">
    <property type="entry name" value="DUF211"/>
    <property type="match status" value="1"/>
</dbReference>